<dbReference type="EMBL" id="PGGO01000032">
    <property type="protein sequence ID" value="PSH62040.1"/>
    <property type="molecule type" value="Genomic_DNA"/>
</dbReference>
<evidence type="ECO:0000313" key="1">
    <source>
        <dbReference type="EMBL" id="PSH62040.1"/>
    </source>
</evidence>
<protein>
    <submittedName>
        <fullName evidence="1">Uncharacterized protein</fullName>
    </submittedName>
</protein>
<comment type="caution">
    <text evidence="1">The sequence shown here is derived from an EMBL/GenBank/DDBJ whole genome shotgun (WGS) entry which is preliminary data.</text>
</comment>
<reference evidence="2" key="1">
    <citation type="submission" date="2017-11" db="EMBL/GenBank/DDBJ databases">
        <authorList>
            <person name="Kuznetsova I."/>
            <person name="Sazanova A."/>
            <person name="Chirak E."/>
            <person name="Safronova V."/>
            <person name="Willems A."/>
        </authorList>
    </citation>
    <scope>NUCLEOTIDE SEQUENCE [LARGE SCALE GENOMIC DNA]</scope>
    <source>
        <strain evidence="2">STM 196</strain>
    </source>
</reference>
<keyword evidence="2" id="KW-1185">Reference proteome</keyword>
<sequence>MKVLSFGAAASSEMAYRGTGQGRFASRRIVRLYTALSRVLQTKFAPGFLSLFTVPVIFAQQPFSLSSVDIAQSLSALMPFFPMQLCRRQLSVAYPR</sequence>
<organism evidence="1 2">
    <name type="scientific">Phyllobacterium brassicacearum</name>
    <dbReference type="NCBI Taxonomy" id="314235"/>
    <lineage>
        <taxon>Bacteria</taxon>
        <taxon>Pseudomonadati</taxon>
        <taxon>Pseudomonadota</taxon>
        <taxon>Alphaproteobacteria</taxon>
        <taxon>Hyphomicrobiales</taxon>
        <taxon>Phyllobacteriaceae</taxon>
        <taxon>Phyllobacterium</taxon>
    </lineage>
</organism>
<accession>A0A2P7B6J4</accession>
<proteinExistence type="predicted"/>
<evidence type="ECO:0000313" key="2">
    <source>
        <dbReference type="Proteomes" id="UP000241444"/>
    </source>
</evidence>
<dbReference type="AlphaFoldDB" id="A0A2P7B6J4"/>
<gene>
    <name evidence="1" type="ORF">CU102_26070</name>
</gene>
<dbReference type="Proteomes" id="UP000241444">
    <property type="component" value="Unassembled WGS sequence"/>
</dbReference>
<name>A0A2P7B6J4_9HYPH</name>